<dbReference type="InterPro" id="IPR013766">
    <property type="entry name" value="Thioredoxin_domain"/>
</dbReference>
<keyword evidence="2" id="KW-0201">Cytochrome c-type biogenesis</keyword>
<dbReference type="PANTHER" id="PTHR42852:SF6">
    <property type="entry name" value="THIOL:DISULFIDE INTERCHANGE PROTEIN DSBE"/>
    <property type="match status" value="1"/>
</dbReference>
<dbReference type="InterPro" id="IPR036249">
    <property type="entry name" value="Thioredoxin-like_sf"/>
</dbReference>
<protein>
    <submittedName>
        <fullName evidence="7">Alkyl hydroperoxide reductase</fullName>
    </submittedName>
</protein>
<keyword evidence="8" id="KW-1185">Reference proteome</keyword>
<evidence type="ECO:0000259" key="6">
    <source>
        <dbReference type="PROSITE" id="PS51352"/>
    </source>
</evidence>
<evidence type="ECO:0000313" key="7">
    <source>
        <dbReference type="EMBL" id="GGI92809.1"/>
    </source>
</evidence>
<evidence type="ECO:0000313" key="8">
    <source>
        <dbReference type="Proteomes" id="UP000613743"/>
    </source>
</evidence>
<reference evidence="7" key="1">
    <citation type="journal article" date="2014" name="Int. J. Syst. Evol. Microbiol.">
        <title>Complete genome sequence of Corynebacterium casei LMG S-19264T (=DSM 44701T), isolated from a smear-ripened cheese.</title>
        <authorList>
            <consortium name="US DOE Joint Genome Institute (JGI-PGF)"/>
            <person name="Walter F."/>
            <person name="Albersmeier A."/>
            <person name="Kalinowski J."/>
            <person name="Ruckert C."/>
        </authorList>
    </citation>
    <scope>NUCLEOTIDE SEQUENCE</scope>
    <source>
        <strain evidence="7">JCM 30804</strain>
    </source>
</reference>
<dbReference type="PANTHER" id="PTHR42852">
    <property type="entry name" value="THIOL:DISULFIDE INTERCHANGE PROTEIN DSBE"/>
    <property type="match status" value="1"/>
</dbReference>
<sequence length="189" mass="21033">MKINSLVSGMLMGLLCLSSAAYAYPGAQNKQQAQGDSRVRFVSILPQSYPIEAIPFKDTKGNETSFGDFKGKIVMVNMWATWCPPCVRELPALERLADKFSAEEFVVLPISIDRDGKDKVEPFLKSVGLESFSTFYDKDLELGAVFPLDTIPATFILNQQGELIAYVRTFVDWDDKEAEALISAFLSKD</sequence>
<keyword evidence="4" id="KW-0676">Redox-active center</keyword>
<dbReference type="InterPro" id="IPR017937">
    <property type="entry name" value="Thioredoxin_CS"/>
</dbReference>
<comment type="caution">
    <text evidence="7">The sequence shown here is derived from an EMBL/GenBank/DDBJ whole genome shotgun (WGS) entry which is preliminary data.</text>
</comment>
<comment type="subcellular location">
    <subcellularLocation>
        <location evidence="1">Cell envelope</location>
    </subcellularLocation>
</comment>
<evidence type="ECO:0000256" key="1">
    <source>
        <dbReference type="ARBA" id="ARBA00004196"/>
    </source>
</evidence>
<dbReference type="GO" id="GO:0030313">
    <property type="term" value="C:cell envelope"/>
    <property type="evidence" value="ECO:0007669"/>
    <property type="project" value="UniProtKB-SubCell"/>
</dbReference>
<dbReference type="SUPFAM" id="SSF52833">
    <property type="entry name" value="Thioredoxin-like"/>
    <property type="match status" value="1"/>
</dbReference>
<dbReference type="AlphaFoldDB" id="A0A917JZH6"/>
<dbReference type="PROSITE" id="PS51352">
    <property type="entry name" value="THIOREDOXIN_2"/>
    <property type="match status" value="1"/>
</dbReference>
<evidence type="ECO:0000256" key="2">
    <source>
        <dbReference type="ARBA" id="ARBA00022748"/>
    </source>
</evidence>
<evidence type="ECO:0000256" key="5">
    <source>
        <dbReference type="SAM" id="SignalP"/>
    </source>
</evidence>
<name>A0A917JZH6_9GAMM</name>
<accession>A0A917JZH6</accession>
<evidence type="ECO:0000256" key="4">
    <source>
        <dbReference type="ARBA" id="ARBA00023284"/>
    </source>
</evidence>
<gene>
    <name evidence="7" type="ORF">GCM10009332_32620</name>
</gene>
<proteinExistence type="predicted"/>
<dbReference type="GO" id="GO:0017004">
    <property type="term" value="P:cytochrome complex assembly"/>
    <property type="evidence" value="ECO:0007669"/>
    <property type="project" value="UniProtKB-KW"/>
</dbReference>
<feature type="chain" id="PRO_5037825574" evidence="5">
    <location>
        <begin position="24"/>
        <end position="189"/>
    </location>
</feature>
<feature type="signal peptide" evidence="5">
    <location>
        <begin position="1"/>
        <end position="23"/>
    </location>
</feature>
<dbReference type="InterPro" id="IPR013740">
    <property type="entry name" value="Redoxin"/>
</dbReference>
<dbReference type="EMBL" id="BMPZ01000016">
    <property type="protein sequence ID" value="GGI92809.1"/>
    <property type="molecule type" value="Genomic_DNA"/>
</dbReference>
<evidence type="ECO:0000256" key="3">
    <source>
        <dbReference type="ARBA" id="ARBA00023157"/>
    </source>
</evidence>
<feature type="domain" description="Thioredoxin" evidence="6">
    <location>
        <begin position="45"/>
        <end position="187"/>
    </location>
</feature>
<dbReference type="CDD" id="cd02966">
    <property type="entry name" value="TlpA_like_family"/>
    <property type="match status" value="1"/>
</dbReference>
<dbReference type="RefSeq" id="WP_188922957.1">
    <property type="nucleotide sequence ID" value="NZ_BMPZ01000016.1"/>
</dbReference>
<keyword evidence="5" id="KW-0732">Signal</keyword>
<dbReference type="Proteomes" id="UP000613743">
    <property type="component" value="Unassembled WGS sequence"/>
</dbReference>
<keyword evidence="3" id="KW-1015">Disulfide bond</keyword>
<dbReference type="InterPro" id="IPR050553">
    <property type="entry name" value="Thioredoxin_ResA/DsbE_sf"/>
</dbReference>
<dbReference type="PROSITE" id="PS00194">
    <property type="entry name" value="THIOREDOXIN_1"/>
    <property type="match status" value="1"/>
</dbReference>
<dbReference type="Pfam" id="PF08534">
    <property type="entry name" value="Redoxin"/>
    <property type="match status" value="1"/>
</dbReference>
<organism evidence="7 8">
    <name type="scientific">Shewanella gelidii</name>
    <dbReference type="NCBI Taxonomy" id="1642821"/>
    <lineage>
        <taxon>Bacteria</taxon>
        <taxon>Pseudomonadati</taxon>
        <taxon>Pseudomonadota</taxon>
        <taxon>Gammaproteobacteria</taxon>
        <taxon>Alteromonadales</taxon>
        <taxon>Shewanellaceae</taxon>
        <taxon>Shewanella</taxon>
    </lineage>
</organism>
<dbReference type="Gene3D" id="3.40.30.10">
    <property type="entry name" value="Glutaredoxin"/>
    <property type="match status" value="1"/>
</dbReference>
<dbReference type="GO" id="GO:0015036">
    <property type="term" value="F:disulfide oxidoreductase activity"/>
    <property type="evidence" value="ECO:0007669"/>
    <property type="project" value="UniProtKB-ARBA"/>
</dbReference>
<reference evidence="7" key="2">
    <citation type="submission" date="2020-09" db="EMBL/GenBank/DDBJ databases">
        <authorList>
            <person name="Sun Q."/>
            <person name="Ohkuma M."/>
        </authorList>
    </citation>
    <scope>NUCLEOTIDE SEQUENCE</scope>
    <source>
        <strain evidence="7">JCM 30804</strain>
    </source>
</reference>